<dbReference type="Proteomes" id="UP000288216">
    <property type="component" value="Unassembled WGS sequence"/>
</dbReference>
<dbReference type="OrthoDB" id="10251741at2759"/>
<dbReference type="AlphaFoldDB" id="A0A401QC30"/>
<dbReference type="EMBL" id="BFAA01031378">
    <property type="protein sequence ID" value="GCB82939.1"/>
    <property type="molecule type" value="Genomic_DNA"/>
</dbReference>
<dbReference type="PANTHER" id="PTHR32215:SF0">
    <property type="entry name" value="CILIA- AND FLAGELLA-ASSOCIATED PROTEIN 57"/>
    <property type="match status" value="1"/>
</dbReference>
<evidence type="ECO:0000313" key="2">
    <source>
        <dbReference type="EMBL" id="GCB82939.1"/>
    </source>
</evidence>
<feature type="non-terminal residue" evidence="2">
    <location>
        <position position="1"/>
    </location>
</feature>
<comment type="caution">
    <text evidence="2">The sequence shown here is derived from an EMBL/GenBank/DDBJ whole genome shotgun (WGS) entry which is preliminary data.</text>
</comment>
<dbReference type="STRING" id="75743.A0A401QC30"/>
<dbReference type="InterPro" id="IPR052993">
    <property type="entry name" value="CFA-57"/>
</dbReference>
<organism evidence="2 3">
    <name type="scientific">Scyliorhinus torazame</name>
    <name type="common">Cloudy catshark</name>
    <name type="synonym">Catulus torazame</name>
    <dbReference type="NCBI Taxonomy" id="75743"/>
    <lineage>
        <taxon>Eukaryota</taxon>
        <taxon>Metazoa</taxon>
        <taxon>Chordata</taxon>
        <taxon>Craniata</taxon>
        <taxon>Vertebrata</taxon>
        <taxon>Chondrichthyes</taxon>
        <taxon>Elasmobranchii</taxon>
        <taxon>Galeomorphii</taxon>
        <taxon>Galeoidea</taxon>
        <taxon>Carcharhiniformes</taxon>
        <taxon>Scyliorhinidae</taxon>
        <taxon>Scyliorhinus</taxon>
    </lineage>
</organism>
<name>A0A401QC30_SCYTO</name>
<evidence type="ECO:0000313" key="3">
    <source>
        <dbReference type="Proteomes" id="UP000288216"/>
    </source>
</evidence>
<evidence type="ECO:0000256" key="1">
    <source>
        <dbReference type="SAM" id="Coils"/>
    </source>
</evidence>
<feature type="coiled-coil region" evidence="1">
    <location>
        <begin position="12"/>
        <end position="46"/>
    </location>
</feature>
<accession>A0A401QC30</accession>
<protein>
    <submittedName>
        <fullName evidence="2">Uncharacterized protein</fullName>
    </submittedName>
</protein>
<sequence>METELELFHKHNTQLELNIGELKQKLKATEAEMRKEMEKVRNVESVVKRFKTDLYNCVAFIQEPKKLKESIWQVYAKYVPQSEVVRPAFKIATFTEL</sequence>
<keyword evidence="1" id="KW-0175">Coiled coil</keyword>
<reference evidence="2 3" key="1">
    <citation type="journal article" date="2018" name="Nat. Ecol. Evol.">
        <title>Shark genomes provide insights into elasmobranch evolution and the origin of vertebrates.</title>
        <authorList>
            <person name="Hara Y"/>
            <person name="Yamaguchi K"/>
            <person name="Onimaru K"/>
            <person name="Kadota M"/>
            <person name="Koyanagi M"/>
            <person name="Keeley SD"/>
            <person name="Tatsumi K"/>
            <person name="Tanaka K"/>
            <person name="Motone F"/>
            <person name="Kageyama Y"/>
            <person name="Nozu R"/>
            <person name="Adachi N"/>
            <person name="Nishimura O"/>
            <person name="Nakagawa R"/>
            <person name="Tanegashima C"/>
            <person name="Kiyatake I"/>
            <person name="Matsumoto R"/>
            <person name="Murakumo K"/>
            <person name="Nishida K"/>
            <person name="Terakita A"/>
            <person name="Kuratani S"/>
            <person name="Sato K"/>
            <person name="Hyodo S Kuraku.S."/>
        </authorList>
    </citation>
    <scope>NUCLEOTIDE SEQUENCE [LARGE SCALE GENOMIC DNA]</scope>
</reference>
<proteinExistence type="predicted"/>
<keyword evidence="3" id="KW-1185">Reference proteome</keyword>
<gene>
    <name evidence="2" type="ORF">scyTo_0023619</name>
</gene>
<dbReference type="PANTHER" id="PTHR32215">
    <property type="entry name" value="CILIA- AND FLAGELLA-ASSOCIATED PROTEIN 57"/>
    <property type="match status" value="1"/>
</dbReference>